<dbReference type="STRING" id="1604004.HLASA_1634"/>
<reference evidence="3" key="2">
    <citation type="submission" date="2015-05" db="EMBL/GenBank/DDBJ databases">
        <title>Complete genome sequence of Halanaeroarchaeum sulfurireducens type strain M27-SA2, a sulfate-reducer haloarchaeon from marine anoxic lake Medee.</title>
        <authorList>
            <person name="Messina E."/>
            <person name="Kublanov I.V."/>
            <person name="Toshchakov S."/>
            <person name="Arcadi E."/>
            <person name="La Spada G."/>
            <person name="La Cono V."/>
            <person name="Yakimov M.M."/>
        </authorList>
    </citation>
    <scope>NUCLEOTIDE SEQUENCE [LARGE SCALE GENOMIC DNA]</scope>
    <source>
        <strain evidence="3">M27-SA2</strain>
    </source>
</reference>
<reference evidence="2 3" key="3">
    <citation type="journal article" date="2016" name="Stand. Genomic Sci.">
        <title>Complete genome sequence of 'Halanaeroarchaeum sulfurireducens' M27-SA2, a sulfur-reducing and acetate-oxidizing haloarchaeon from the deep-sea hypersaline anoxic lake Medee.</title>
        <authorList>
            <person name="Messina E."/>
            <person name="Sorokin D.Y."/>
            <person name="Kublanov I.V."/>
            <person name="Toshchakov S."/>
            <person name="Lopatina A."/>
            <person name="Arcadi E."/>
            <person name="Smedile F."/>
            <person name="La Spada G."/>
            <person name="La Cono V."/>
            <person name="Yakimov M.M."/>
        </authorList>
    </citation>
    <scope>NUCLEOTIDE SEQUENCE [LARGE SCALE GENOMIC DNA]</scope>
    <source>
        <strain evidence="2 3">M27-SA2</strain>
    </source>
</reference>
<evidence type="ECO:0000313" key="1">
    <source>
        <dbReference type="EMBL" id="AKH98123.1"/>
    </source>
</evidence>
<dbReference type="OrthoDB" id="156190at2157"/>
<gene>
    <name evidence="2" type="ORF">HLASA_1634</name>
    <name evidence="1" type="ORF">HLASF_1647</name>
</gene>
<dbReference type="KEGG" id="hsu:HLASF_1647"/>
<evidence type="ECO:0000313" key="4">
    <source>
        <dbReference type="Proteomes" id="UP000069906"/>
    </source>
</evidence>
<dbReference type="InterPro" id="IPR043814">
    <property type="entry name" value="DUF5796"/>
</dbReference>
<dbReference type="Proteomes" id="UP000069906">
    <property type="component" value="Chromosome"/>
</dbReference>
<sequence>MSLRTDVAPDTLDVSLVEEGIYVEYRDGRRVFYNGVPEKVYGTLRTRPGKDVQVLVTNADDTEGVMTYVNERKTEADILESSGVGRVMLEDGESEELFPGVEATLDGHAVEVEADPANAGGRVFVFEEDELGELMYELFAEE</sequence>
<keyword evidence="4" id="KW-1185">Reference proteome</keyword>
<reference evidence="1 4" key="1">
    <citation type="journal article" date="2015" name="ISME J.">
        <title>Elemental sulfur and acetate can support life of a novel strictly anaerobic haloarchaeon.</title>
        <authorList>
            <person name="Sorokin D.Y."/>
            <person name="Kublanov I.V."/>
            <person name="Gavrilov S.N."/>
            <person name="Rojo D."/>
            <person name="Roman P."/>
            <person name="Golyshin P.N."/>
            <person name="Slepak V.Z."/>
            <person name="Smedile F."/>
            <person name="Ferrer M."/>
            <person name="Messina E."/>
            <person name="La Cono V."/>
            <person name="Yakimov M.M."/>
        </authorList>
    </citation>
    <scope>NUCLEOTIDE SEQUENCE [LARGE SCALE GENOMIC DNA]</scope>
    <source>
        <strain evidence="1 4">HSR2</strain>
    </source>
</reference>
<accession>A0A0F7PFM9</accession>
<dbReference type="AlphaFoldDB" id="A0A0F7PFM9"/>
<dbReference type="KEGG" id="hsf:HLASA_1634"/>
<dbReference type="Pfam" id="PF19109">
    <property type="entry name" value="DUF5796"/>
    <property type="match status" value="1"/>
</dbReference>
<dbReference type="PATRIC" id="fig|1604004.4.peg.1722"/>
<dbReference type="RefSeq" id="WP_050048809.1">
    <property type="nucleotide sequence ID" value="NZ_CP008874.1"/>
</dbReference>
<dbReference type="EMBL" id="CP008874">
    <property type="protein sequence ID" value="AKH98123.1"/>
    <property type="molecule type" value="Genomic_DNA"/>
</dbReference>
<evidence type="ECO:0000313" key="2">
    <source>
        <dbReference type="EMBL" id="ALG82517.1"/>
    </source>
</evidence>
<evidence type="ECO:0000313" key="3">
    <source>
        <dbReference type="Proteomes" id="UP000060390"/>
    </source>
</evidence>
<dbReference type="GeneID" id="26010970"/>
<organism evidence="1 4">
    <name type="scientific">Halanaeroarchaeum sulfurireducens</name>
    <dbReference type="NCBI Taxonomy" id="1604004"/>
    <lineage>
        <taxon>Archaea</taxon>
        <taxon>Methanobacteriati</taxon>
        <taxon>Methanobacteriota</taxon>
        <taxon>Stenosarchaea group</taxon>
        <taxon>Halobacteria</taxon>
        <taxon>Halobacteriales</taxon>
        <taxon>Halobacteriaceae</taxon>
        <taxon>Halanaeroarchaeum</taxon>
    </lineage>
</organism>
<dbReference type="EMBL" id="CP011564">
    <property type="protein sequence ID" value="ALG82517.1"/>
    <property type="molecule type" value="Genomic_DNA"/>
</dbReference>
<dbReference type="Proteomes" id="UP000060390">
    <property type="component" value="Chromosome"/>
</dbReference>
<proteinExistence type="predicted"/>
<name>A0A0F7PFM9_9EURY</name>
<protein>
    <submittedName>
        <fullName evidence="1">Uncharacterized protein</fullName>
    </submittedName>
</protein>
<dbReference type="HOGENOM" id="CLU_1773249_0_0_2"/>